<proteinExistence type="predicted"/>
<dbReference type="Proteomes" id="UP001056381">
    <property type="component" value="Chromosome"/>
</dbReference>
<evidence type="ECO:0000256" key="1">
    <source>
        <dbReference type="SAM" id="SignalP"/>
    </source>
</evidence>
<keyword evidence="1" id="KW-0732">Signal</keyword>
<sequence length="89" mass="10247">MSKKSFSFISLAALIFVATITFDSLSHADDYVDNHQEVECYVCHTEIEATASVEVEKITTKLYFIELDLDEYLLAINFDYFLTRAPPQR</sequence>
<feature type="chain" id="PRO_5040303492" evidence="1">
    <location>
        <begin position="29"/>
        <end position="89"/>
    </location>
</feature>
<dbReference type="AlphaFoldDB" id="A0A9Q8U2D3"/>
<evidence type="ECO:0000313" key="2">
    <source>
        <dbReference type="EMBL" id="URQ63037.1"/>
    </source>
</evidence>
<organism evidence="2 3">
    <name type="scientific">SAR86 cluster bacterium</name>
    <dbReference type="NCBI Taxonomy" id="2030880"/>
    <lineage>
        <taxon>Bacteria</taxon>
        <taxon>Pseudomonadati</taxon>
        <taxon>Pseudomonadota</taxon>
        <taxon>Gammaproteobacteria</taxon>
        <taxon>SAR86 cluster</taxon>
    </lineage>
</organism>
<evidence type="ECO:0000313" key="3">
    <source>
        <dbReference type="Proteomes" id="UP001056381"/>
    </source>
</evidence>
<feature type="signal peptide" evidence="1">
    <location>
        <begin position="1"/>
        <end position="28"/>
    </location>
</feature>
<gene>
    <name evidence="2" type="ORF">M9B40_04765</name>
</gene>
<name>A0A9Q8U2D3_9GAMM</name>
<protein>
    <submittedName>
        <fullName evidence="2">Uncharacterized protein</fullName>
    </submittedName>
</protein>
<keyword evidence="3" id="KW-1185">Reference proteome</keyword>
<reference evidence="2" key="1">
    <citation type="submission" date="2022-05" db="EMBL/GenBank/DDBJ databases">
        <title>Single-amplified genomics reveal most streamlined microbe among free-living bacteria.</title>
        <authorList>
            <person name="Roda-Garcia J."/>
            <person name="Haro-Moreno J.M."/>
            <person name="Rodriguez-Valera F."/>
            <person name="Almagro-Moreno S."/>
            <person name="Lopez-Perez M."/>
        </authorList>
    </citation>
    <scope>NUCLEOTIDE SEQUENCE</scope>
    <source>
        <strain evidence="2">TMED112-D2-2</strain>
    </source>
</reference>
<dbReference type="EMBL" id="CP097966">
    <property type="protein sequence ID" value="URQ63037.1"/>
    <property type="molecule type" value="Genomic_DNA"/>
</dbReference>
<accession>A0A9Q8U2D3</accession>